<evidence type="ECO:0000256" key="5">
    <source>
        <dbReference type="ARBA" id="ARBA00022801"/>
    </source>
</evidence>
<evidence type="ECO:0000313" key="13">
    <source>
        <dbReference type="Proteomes" id="UP000183469"/>
    </source>
</evidence>
<gene>
    <name evidence="12" type="ORF">SAMN05660648_02482</name>
</gene>
<dbReference type="SMART" id="SM00640">
    <property type="entry name" value="Glyco_32"/>
    <property type="match status" value="1"/>
</dbReference>
<dbReference type="PANTHER" id="PTHR43101:SF1">
    <property type="entry name" value="BETA-FRUCTOSIDASE"/>
    <property type="match status" value="1"/>
</dbReference>
<comment type="pathway">
    <text evidence="1 9">Glycan biosynthesis; sucrose metabolism.</text>
</comment>
<keyword evidence="6 8" id="KW-0326">Glycosidase</keyword>
<dbReference type="GO" id="GO:0004564">
    <property type="term" value="F:beta-fructofuranosidase activity"/>
    <property type="evidence" value="ECO:0007669"/>
    <property type="project" value="UniProtKB-EC"/>
</dbReference>
<dbReference type="InterPro" id="IPR001362">
    <property type="entry name" value="Glyco_hydro_32"/>
</dbReference>
<evidence type="ECO:0000256" key="1">
    <source>
        <dbReference type="ARBA" id="ARBA00004914"/>
    </source>
</evidence>
<dbReference type="AlphaFoldDB" id="A0A1H3ZKD8"/>
<comment type="function">
    <text evidence="9">Enables the bacterium to metabolize sucrose as a sole carbon source.</text>
</comment>
<dbReference type="Proteomes" id="UP000183469">
    <property type="component" value="Unassembled WGS sequence"/>
</dbReference>
<evidence type="ECO:0000256" key="3">
    <source>
        <dbReference type="ARBA" id="ARBA00012758"/>
    </source>
</evidence>
<dbReference type="InterPro" id="IPR013320">
    <property type="entry name" value="ConA-like_dom_sf"/>
</dbReference>
<name>A0A1H3ZKD8_SELRU</name>
<proteinExistence type="inferred from homology"/>
<comment type="subcellular location">
    <subcellularLocation>
        <location evidence="9">Cytoplasm</location>
    </subcellularLocation>
</comment>
<evidence type="ECO:0000256" key="4">
    <source>
        <dbReference type="ARBA" id="ARBA00019623"/>
    </source>
</evidence>
<dbReference type="NCBIfam" id="TIGR01322">
    <property type="entry name" value="scrB_fam"/>
    <property type="match status" value="1"/>
</dbReference>
<dbReference type="EMBL" id="FNQG01000011">
    <property type="protein sequence ID" value="SEA24130.1"/>
    <property type="molecule type" value="Genomic_DNA"/>
</dbReference>
<accession>A0A1H3ZKD8</accession>
<evidence type="ECO:0000256" key="8">
    <source>
        <dbReference type="RuleBase" id="RU362110"/>
    </source>
</evidence>
<organism evidence="12 13">
    <name type="scientific">Selenomonas ruminantium</name>
    <dbReference type="NCBI Taxonomy" id="971"/>
    <lineage>
        <taxon>Bacteria</taxon>
        <taxon>Bacillati</taxon>
        <taxon>Bacillota</taxon>
        <taxon>Negativicutes</taxon>
        <taxon>Selenomonadales</taxon>
        <taxon>Selenomonadaceae</taxon>
        <taxon>Selenomonas</taxon>
    </lineage>
</organism>
<keyword evidence="9" id="KW-0119">Carbohydrate metabolism</keyword>
<evidence type="ECO:0000259" key="10">
    <source>
        <dbReference type="Pfam" id="PF00251"/>
    </source>
</evidence>
<dbReference type="UniPathway" id="UPA00238"/>
<sequence>MKEPITITNQRYRLGYHVMTPGGWMNDPNGFSFFKGWYHIFYQYYPYAAEWGPMHWGHARSRDLVHWETLPVALAPDENENGCFSGSAVVYDDKLWLIYTGHHTPNAVDPEDFYQDQRVAWSEDGIHFTKYGANPVLRTPAGNTKHFRDPKVWQEGDTFYMVLGSQGEDGLGRALIYSSKDLLHWEPATELCKAVSKETEGYMWECPDFFHLDGKDILLMSPQGLEADGDRFRNLNQTGYLLGNVKDKKLQHDGFVEIDNGHDFYATQTMLTPDGRRVMIAWMNAWDSPMPEIEDGWAGALTLPRELSVKDGRVLQKPIRELTGLRQDVLLDGALEVERDYKLGRTAELELTFTEKAEGVLLLLTDGEKNLQLSLEAGGRFVVSRNTKDGERAAVLRSTQPLKLQLFLDKSSVELFVGDGELTFTERVYWQNDVQCRLLTQADNQAKAWRLESESNQY</sequence>
<comment type="catalytic activity">
    <reaction evidence="8">
        <text>Hydrolysis of terminal non-reducing beta-D-fructofuranoside residues in beta-D-fructofuranosides.</text>
        <dbReference type="EC" id="3.2.1.26"/>
    </reaction>
</comment>
<dbReference type="Gene3D" id="2.60.120.560">
    <property type="entry name" value="Exo-inulinase, domain 1"/>
    <property type="match status" value="1"/>
</dbReference>
<dbReference type="InterPro" id="IPR013189">
    <property type="entry name" value="Glyco_hydro_32_C"/>
</dbReference>
<evidence type="ECO:0000259" key="11">
    <source>
        <dbReference type="Pfam" id="PF08244"/>
    </source>
</evidence>
<feature type="domain" description="Glycosyl hydrolase family 32 C-terminal" evidence="11">
    <location>
        <begin position="388"/>
        <end position="438"/>
    </location>
</feature>
<evidence type="ECO:0000256" key="7">
    <source>
        <dbReference type="ARBA" id="ARBA00033367"/>
    </source>
</evidence>
<dbReference type="EC" id="3.2.1.26" evidence="3 8"/>
<dbReference type="InterPro" id="IPR023296">
    <property type="entry name" value="Glyco_hydro_beta-prop_sf"/>
</dbReference>
<comment type="similarity">
    <text evidence="2 8">Belongs to the glycosyl hydrolase 32 family.</text>
</comment>
<keyword evidence="9" id="KW-0963">Cytoplasm</keyword>
<protein>
    <recommendedName>
        <fullName evidence="4 8">Sucrose-6-phosphate hydrolase</fullName>
        <ecNumber evidence="3 8">3.2.1.26</ecNumber>
    </recommendedName>
    <alternativeName>
        <fullName evidence="7 9">Invertase</fullName>
    </alternativeName>
</protein>
<dbReference type="Pfam" id="PF08244">
    <property type="entry name" value="Glyco_hydro_32C"/>
    <property type="match status" value="1"/>
</dbReference>
<dbReference type="SUPFAM" id="SSF49899">
    <property type="entry name" value="Concanavalin A-like lectins/glucanases"/>
    <property type="match status" value="1"/>
</dbReference>
<evidence type="ECO:0000256" key="2">
    <source>
        <dbReference type="ARBA" id="ARBA00009902"/>
    </source>
</evidence>
<dbReference type="InterPro" id="IPR006232">
    <property type="entry name" value="Suc6P_hydrolase"/>
</dbReference>
<dbReference type="GO" id="GO:0005985">
    <property type="term" value="P:sucrose metabolic process"/>
    <property type="evidence" value="ECO:0007669"/>
    <property type="project" value="UniProtKB-UniPathway"/>
</dbReference>
<feature type="domain" description="Glycosyl hydrolase family 32 N-terminal" evidence="10">
    <location>
        <begin position="17"/>
        <end position="318"/>
    </location>
</feature>
<evidence type="ECO:0000256" key="6">
    <source>
        <dbReference type="ARBA" id="ARBA00023295"/>
    </source>
</evidence>
<keyword evidence="5 8" id="KW-0378">Hydrolase</keyword>
<dbReference type="OrthoDB" id="9759709at2"/>
<dbReference type="InterPro" id="IPR013148">
    <property type="entry name" value="Glyco_hydro_32_N"/>
</dbReference>
<evidence type="ECO:0000313" key="12">
    <source>
        <dbReference type="EMBL" id="SEA24130.1"/>
    </source>
</evidence>
<dbReference type="SUPFAM" id="SSF75005">
    <property type="entry name" value="Arabinanase/levansucrase/invertase"/>
    <property type="match status" value="1"/>
</dbReference>
<dbReference type="Pfam" id="PF00251">
    <property type="entry name" value="Glyco_hydro_32N"/>
    <property type="match status" value="1"/>
</dbReference>
<dbReference type="InterPro" id="IPR051214">
    <property type="entry name" value="GH32_Enzymes"/>
</dbReference>
<dbReference type="CDD" id="cd08996">
    <property type="entry name" value="GH32_FFase"/>
    <property type="match status" value="1"/>
</dbReference>
<dbReference type="RefSeq" id="WP_074673041.1">
    <property type="nucleotide sequence ID" value="NZ_FNQG01000011.1"/>
</dbReference>
<dbReference type="PANTHER" id="PTHR43101">
    <property type="entry name" value="BETA-FRUCTOSIDASE"/>
    <property type="match status" value="1"/>
</dbReference>
<dbReference type="GO" id="GO:0005737">
    <property type="term" value="C:cytoplasm"/>
    <property type="evidence" value="ECO:0007669"/>
    <property type="project" value="UniProtKB-SubCell"/>
</dbReference>
<dbReference type="Gene3D" id="2.115.10.20">
    <property type="entry name" value="Glycosyl hydrolase domain, family 43"/>
    <property type="match status" value="1"/>
</dbReference>
<evidence type="ECO:0000256" key="9">
    <source>
        <dbReference type="RuleBase" id="RU365015"/>
    </source>
</evidence>
<reference evidence="12 13" key="1">
    <citation type="submission" date="2016-10" db="EMBL/GenBank/DDBJ databases">
        <authorList>
            <person name="de Groot N.N."/>
        </authorList>
    </citation>
    <scope>NUCLEOTIDE SEQUENCE [LARGE SCALE GENOMIC DNA]</scope>
    <source>
        <strain evidence="12 13">DSM 2872</strain>
    </source>
</reference>